<feature type="region of interest" description="Disordered" evidence="1">
    <location>
        <begin position="48"/>
        <end position="70"/>
    </location>
</feature>
<dbReference type="NCBIfam" id="NF033819">
    <property type="entry name" value="IS66_TnpB"/>
    <property type="match status" value="1"/>
</dbReference>
<dbReference type="Proteomes" id="UP000315400">
    <property type="component" value="Unassembled WGS sequence"/>
</dbReference>
<evidence type="ECO:0000313" key="3">
    <source>
        <dbReference type="Proteomes" id="UP000315400"/>
    </source>
</evidence>
<dbReference type="PANTHER" id="PTHR36455">
    <property type="match status" value="1"/>
</dbReference>
<organism evidence="2 3">
    <name type="scientific">Spiribacter salinus</name>
    <dbReference type="NCBI Taxonomy" id="1335746"/>
    <lineage>
        <taxon>Bacteria</taxon>
        <taxon>Pseudomonadati</taxon>
        <taxon>Pseudomonadota</taxon>
        <taxon>Gammaproteobacteria</taxon>
        <taxon>Chromatiales</taxon>
        <taxon>Ectothiorhodospiraceae</taxon>
        <taxon>Spiribacter</taxon>
    </lineage>
</organism>
<dbReference type="InterPro" id="IPR008878">
    <property type="entry name" value="Transposase_IS66_Orf2"/>
</dbReference>
<protein>
    <submittedName>
        <fullName evidence="2">IS66 family insertion sequence element accessory protein TnpB</fullName>
    </submittedName>
</protein>
<evidence type="ECO:0000313" key="2">
    <source>
        <dbReference type="EMBL" id="TQF00182.1"/>
    </source>
</evidence>
<gene>
    <name evidence="2" type="primary">tnpB</name>
    <name evidence="2" type="ORF">FKY71_04880</name>
</gene>
<dbReference type="Pfam" id="PF05717">
    <property type="entry name" value="TnpB_IS66"/>
    <property type="match status" value="1"/>
</dbReference>
<evidence type="ECO:0000256" key="1">
    <source>
        <dbReference type="SAM" id="MobiDB-lite"/>
    </source>
</evidence>
<proteinExistence type="predicted"/>
<sequence length="87" mass="9654">MELKVYLCREPLDMRKAMDGLALLVQEAMKLDPFSAPAFVFCNRAQSVPGHQSGHHARRPGGGNQWDHVGRRAYHEDWAPAAQAKAG</sequence>
<dbReference type="PANTHER" id="PTHR36455:SF1">
    <property type="entry name" value="BLR8292 PROTEIN"/>
    <property type="match status" value="1"/>
</dbReference>
<accession>A0A540VTU3</accession>
<name>A0A540VTU3_9GAMM</name>
<dbReference type="AlphaFoldDB" id="A0A540VTU3"/>
<comment type="caution">
    <text evidence="2">The sequence shown here is derived from an EMBL/GenBank/DDBJ whole genome shotgun (WGS) entry which is preliminary data.</text>
</comment>
<dbReference type="EMBL" id="VIFK01000021">
    <property type="protein sequence ID" value="TQF00182.1"/>
    <property type="molecule type" value="Genomic_DNA"/>
</dbReference>
<reference evidence="2 3" key="1">
    <citation type="submission" date="2019-06" db="EMBL/GenBank/DDBJ databases">
        <title>Metagenome assembled Genome of Spiribacter salinus SL48-SHIP from the microbial mat of Salt Lake 48 (Novosibirsk region, Russia).</title>
        <authorList>
            <person name="Shipova A."/>
            <person name="Rozanov A.S."/>
            <person name="Bryanskaya A.V."/>
            <person name="Peltek S.E."/>
        </authorList>
    </citation>
    <scope>NUCLEOTIDE SEQUENCE [LARGE SCALE GENOMIC DNA]</scope>
    <source>
        <strain evidence="2">SL48-SHIP-2</strain>
    </source>
</reference>